<gene>
    <name evidence="6" type="ORF">SARC_07870</name>
</gene>
<sequence length="548" mass="62965">MPVSPSCSITRISLLRAIGELKRGLIAKRSQRKYIKKGLAGQVFRSIEVASYCLVWHIEVNYSKKDEDENQKDVIFPRHDIDNLEKDVFKSQAEPSRQYEFTNDVINFLEDDKADEKDMLQYLPYMLDETQKEAVVAKGSTVLVGRSGTGRPTVFASRLFSTYSQYVKLGTVPPPAMFTSHSGTLVEQVRIEYENRVRACTIAAPAIPPSELLDDVLPEIEGEKKLLHQLEKKDKDDALDTLQLLGSEVQSAPKVVEEVIIDQESLVDFERFERVYYKLAENNLRKACSPAFVFAEIMTVLKGRAGLMGEPNANWLMSKDEYINIQQENDSTLRFFKDRRIILYAFFQKYEKERLANKHIDVPSIVQNLMQRSRQATLPTFKGLYVDEVQDLLPCQWQLFKRLKNQHTDFMCGGDQAQSITAGNRFRFNHLKAFMYDTMETRDGKKRPDAIALKKNYRTFDPVLQFANKVLDMLRYFFPKDVDSLTEENGKPIDDPNARPRLLTDSIKTSLDYPFYGADHLGANQVILVRDEKEKADRKARLASNMDA</sequence>
<dbReference type="STRING" id="667725.A0A0L0FUX7"/>
<reference evidence="6 7" key="1">
    <citation type="submission" date="2011-02" db="EMBL/GenBank/DDBJ databases">
        <title>The Genome Sequence of Sphaeroforma arctica JP610.</title>
        <authorList>
            <consortium name="The Broad Institute Genome Sequencing Platform"/>
            <person name="Russ C."/>
            <person name="Cuomo C."/>
            <person name="Young S.K."/>
            <person name="Zeng Q."/>
            <person name="Gargeya S."/>
            <person name="Alvarado L."/>
            <person name="Berlin A."/>
            <person name="Chapman S.B."/>
            <person name="Chen Z."/>
            <person name="Freedman E."/>
            <person name="Gellesch M."/>
            <person name="Goldberg J."/>
            <person name="Griggs A."/>
            <person name="Gujja S."/>
            <person name="Heilman E."/>
            <person name="Heiman D."/>
            <person name="Howarth C."/>
            <person name="Mehta T."/>
            <person name="Neiman D."/>
            <person name="Pearson M."/>
            <person name="Roberts A."/>
            <person name="Saif S."/>
            <person name="Shea T."/>
            <person name="Shenoy N."/>
            <person name="Sisk P."/>
            <person name="Stolte C."/>
            <person name="Sykes S."/>
            <person name="White J."/>
            <person name="Yandava C."/>
            <person name="Burger G."/>
            <person name="Gray M.W."/>
            <person name="Holland P.W.H."/>
            <person name="King N."/>
            <person name="Lang F.B.F."/>
            <person name="Roger A.J."/>
            <person name="Ruiz-Trillo I."/>
            <person name="Haas B."/>
            <person name="Nusbaum C."/>
            <person name="Birren B."/>
        </authorList>
    </citation>
    <scope>NUCLEOTIDE SEQUENCE [LARGE SCALE GENOMIC DNA]</scope>
    <source>
        <strain evidence="6 7">JP610</strain>
    </source>
</reference>
<dbReference type="eggNOG" id="ENOG502QQZC">
    <property type="taxonomic scope" value="Eukaryota"/>
</dbReference>
<dbReference type="Pfam" id="PF00580">
    <property type="entry name" value="UvrD-helicase"/>
    <property type="match status" value="1"/>
</dbReference>
<feature type="domain" description="UvrD-like helicase ATP-binding" evidence="5">
    <location>
        <begin position="318"/>
        <end position="420"/>
    </location>
</feature>
<dbReference type="GO" id="GO:0016787">
    <property type="term" value="F:hydrolase activity"/>
    <property type="evidence" value="ECO:0007669"/>
    <property type="project" value="UniProtKB-KW"/>
</dbReference>
<keyword evidence="4" id="KW-0067">ATP-binding</keyword>
<dbReference type="Gene3D" id="3.40.50.300">
    <property type="entry name" value="P-loop containing nucleotide triphosphate hydrolases"/>
    <property type="match status" value="1"/>
</dbReference>
<dbReference type="InterPro" id="IPR039904">
    <property type="entry name" value="TRANK1"/>
</dbReference>
<organism evidence="6 7">
    <name type="scientific">Sphaeroforma arctica JP610</name>
    <dbReference type="NCBI Taxonomy" id="667725"/>
    <lineage>
        <taxon>Eukaryota</taxon>
        <taxon>Ichthyosporea</taxon>
        <taxon>Ichthyophonida</taxon>
        <taxon>Sphaeroforma</taxon>
    </lineage>
</organism>
<accession>A0A0L0FUX7</accession>
<dbReference type="InterPro" id="IPR014016">
    <property type="entry name" value="UvrD-like_ATP-bd"/>
</dbReference>
<evidence type="ECO:0000256" key="1">
    <source>
        <dbReference type="ARBA" id="ARBA00022741"/>
    </source>
</evidence>
<dbReference type="SUPFAM" id="SSF52540">
    <property type="entry name" value="P-loop containing nucleoside triphosphate hydrolases"/>
    <property type="match status" value="1"/>
</dbReference>
<dbReference type="Proteomes" id="UP000054560">
    <property type="component" value="Unassembled WGS sequence"/>
</dbReference>
<dbReference type="InterPro" id="IPR027417">
    <property type="entry name" value="P-loop_NTPase"/>
</dbReference>
<evidence type="ECO:0000256" key="2">
    <source>
        <dbReference type="ARBA" id="ARBA00022801"/>
    </source>
</evidence>
<keyword evidence="1" id="KW-0547">Nucleotide-binding</keyword>
<evidence type="ECO:0000259" key="5">
    <source>
        <dbReference type="Pfam" id="PF00580"/>
    </source>
</evidence>
<dbReference type="GeneID" id="25908374"/>
<dbReference type="GO" id="GO:0005524">
    <property type="term" value="F:ATP binding"/>
    <property type="evidence" value="ECO:0007669"/>
    <property type="project" value="UniProtKB-KW"/>
</dbReference>
<keyword evidence="2" id="KW-0378">Hydrolase</keyword>
<dbReference type="AlphaFoldDB" id="A0A0L0FUX7"/>
<dbReference type="GO" id="GO:0004386">
    <property type="term" value="F:helicase activity"/>
    <property type="evidence" value="ECO:0007669"/>
    <property type="project" value="UniProtKB-KW"/>
</dbReference>
<keyword evidence="3" id="KW-0347">Helicase</keyword>
<dbReference type="PANTHER" id="PTHR21529">
    <property type="entry name" value="MAMMARY TURMOR VIRUS RECEPTOR HOMOLOG 1, 2 MTVR1, 2"/>
    <property type="match status" value="1"/>
</dbReference>
<protein>
    <recommendedName>
        <fullName evidence="5">UvrD-like helicase ATP-binding domain-containing protein</fullName>
    </recommendedName>
</protein>
<dbReference type="RefSeq" id="XP_014153645.1">
    <property type="nucleotide sequence ID" value="XM_014298170.1"/>
</dbReference>
<evidence type="ECO:0000256" key="3">
    <source>
        <dbReference type="ARBA" id="ARBA00022806"/>
    </source>
</evidence>
<proteinExistence type="predicted"/>
<name>A0A0L0FUX7_9EUKA</name>
<dbReference type="EMBL" id="KQ242252">
    <property type="protein sequence ID" value="KNC79743.1"/>
    <property type="molecule type" value="Genomic_DNA"/>
</dbReference>
<evidence type="ECO:0000313" key="6">
    <source>
        <dbReference type="EMBL" id="KNC79743.1"/>
    </source>
</evidence>
<keyword evidence="7" id="KW-1185">Reference proteome</keyword>
<dbReference type="OrthoDB" id="3156807at2759"/>
<evidence type="ECO:0000256" key="4">
    <source>
        <dbReference type="ARBA" id="ARBA00022840"/>
    </source>
</evidence>
<dbReference type="PANTHER" id="PTHR21529:SF4">
    <property type="entry name" value="TPR AND ANKYRIN REPEAT-CONTAINING PROTEIN 1"/>
    <property type="match status" value="1"/>
</dbReference>
<evidence type="ECO:0000313" key="7">
    <source>
        <dbReference type="Proteomes" id="UP000054560"/>
    </source>
</evidence>